<feature type="transmembrane region" description="Helical" evidence="1">
    <location>
        <begin position="12"/>
        <end position="31"/>
    </location>
</feature>
<accession>H2EB44</accession>
<name>H2EB44_9VIRU</name>
<evidence type="ECO:0000313" key="2">
    <source>
        <dbReference type="EMBL" id="AEX61617.1"/>
    </source>
</evidence>
<reference evidence="2" key="1">
    <citation type="submission" date="2011-10" db="EMBL/GenBank/DDBJ databases">
        <title>Provirophages and transpovirons: unique mobilome of giant viruses.</title>
        <authorList>
            <person name="Desnues C."/>
            <person name="LaScola B."/>
            <person name="Yutin N."/>
            <person name="Fournous G."/>
            <person name="Koonin E."/>
            <person name="Raoult D."/>
        </authorList>
    </citation>
    <scope>NUCLEOTIDE SEQUENCE</scope>
    <source>
        <strain evidence="2">Mv13-c7</strain>
    </source>
</reference>
<sequence length="35" mass="4293">MIIFNNNQYLNNFVFLLIKVILDKIIIFVDYNKMK</sequence>
<evidence type="ECO:0000256" key="1">
    <source>
        <dbReference type="SAM" id="Phobius"/>
    </source>
</evidence>
<keyword evidence="1" id="KW-1133">Transmembrane helix</keyword>
<keyword evidence="1" id="KW-0812">Transmembrane</keyword>
<organism evidence="2">
    <name type="scientific">Megavirus courdo7</name>
    <dbReference type="NCBI Taxonomy" id="1128135"/>
    <lineage>
        <taxon>Viruses</taxon>
        <taxon>Varidnaviria</taxon>
        <taxon>Bamfordvirae</taxon>
        <taxon>Nucleocytoviricota</taxon>
        <taxon>Megaviricetes</taxon>
        <taxon>Imitervirales</taxon>
        <taxon>Mimiviridae</taxon>
        <taxon>Megamimivirinae</taxon>
        <taxon>Megavirus</taxon>
    </lineage>
</organism>
<keyword evidence="1" id="KW-0472">Membrane</keyword>
<protein>
    <submittedName>
        <fullName evidence="2">Uncharacterized protein</fullName>
    </submittedName>
</protein>
<dbReference type="EMBL" id="JN885991">
    <property type="protein sequence ID" value="AEX61617.1"/>
    <property type="molecule type" value="Genomic_DNA"/>
</dbReference>
<proteinExistence type="predicted"/>
<gene>
    <name evidence="2" type="ORF">c7_R554</name>
</gene>